<comment type="caution">
    <text evidence="2">The sequence shown here is derived from an EMBL/GenBank/DDBJ whole genome shotgun (WGS) entry which is preliminary data.</text>
</comment>
<evidence type="ECO:0000256" key="1">
    <source>
        <dbReference type="SAM" id="MobiDB-lite"/>
    </source>
</evidence>
<dbReference type="Proteomes" id="UP000617340">
    <property type="component" value="Unassembled WGS sequence"/>
</dbReference>
<feature type="region of interest" description="Disordered" evidence="1">
    <location>
        <begin position="253"/>
        <end position="276"/>
    </location>
</feature>
<feature type="compositionally biased region" description="Polar residues" evidence="1">
    <location>
        <begin position="253"/>
        <end position="262"/>
    </location>
</feature>
<organism evidence="2 3">
    <name type="scientific">Vespula germanica</name>
    <name type="common">German yellow jacket</name>
    <name type="synonym">Paravespula germanica</name>
    <dbReference type="NCBI Taxonomy" id="30212"/>
    <lineage>
        <taxon>Eukaryota</taxon>
        <taxon>Metazoa</taxon>
        <taxon>Ecdysozoa</taxon>
        <taxon>Arthropoda</taxon>
        <taxon>Hexapoda</taxon>
        <taxon>Insecta</taxon>
        <taxon>Pterygota</taxon>
        <taxon>Neoptera</taxon>
        <taxon>Endopterygota</taxon>
        <taxon>Hymenoptera</taxon>
        <taxon>Apocrita</taxon>
        <taxon>Aculeata</taxon>
        <taxon>Vespoidea</taxon>
        <taxon>Vespidae</taxon>
        <taxon>Vespinae</taxon>
        <taxon>Vespula</taxon>
    </lineage>
</organism>
<protein>
    <submittedName>
        <fullName evidence="2">Uncharacterized protein</fullName>
    </submittedName>
</protein>
<dbReference type="EMBL" id="JACSDZ010000005">
    <property type="protein sequence ID" value="KAF7403449.1"/>
    <property type="molecule type" value="Genomic_DNA"/>
</dbReference>
<reference evidence="2" key="1">
    <citation type="journal article" date="2020" name="G3 (Bethesda)">
        <title>High-Quality Assemblies for Three Invasive Social Wasps from the &lt;i&gt;Vespula&lt;/i&gt; Genus.</title>
        <authorList>
            <person name="Harrop T.W.R."/>
            <person name="Guhlin J."/>
            <person name="McLaughlin G.M."/>
            <person name="Permina E."/>
            <person name="Stockwell P."/>
            <person name="Gilligan J."/>
            <person name="Le Lec M.F."/>
            <person name="Gruber M.A.M."/>
            <person name="Quinn O."/>
            <person name="Lovegrove M."/>
            <person name="Duncan E.J."/>
            <person name="Remnant E.J."/>
            <person name="Van Eeckhoven J."/>
            <person name="Graham B."/>
            <person name="Knapp R.A."/>
            <person name="Langford K.W."/>
            <person name="Kronenberg Z."/>
            <person name="Press M.O."/>
            <person name="Eacker S.M."/>
            <person name="Wilson-Rankin E.E."/>
            <person name="Purcell J."/>
            <person name="Lester P.J."/>
            <person name="Dearden P.K."/>
        </authorList>
    </citation>
    <scope>NUCLEOTIDE SEQUENCE</scope>
    <source>
        <strain evidence="2">Linc-1</strain>
    </source>
</reference>
<name>A0A834KAG8_VESGE</name>
<accession>A0A834KAG8</accession>
<sequence>MAEQVSNEDQVILLDNIDGITDKEYIDVIAQIIGLDNIKHILRNINEPVQIFLSDKEIVDNLLYYNNIVNIGMNYLKIRPLVPRSKRIILFDVYPTIPSFIIERELINLNIQLTSQITFMQQNDDPNYAHIFGSNREMYIRLEDVLKLPEILEIQYKDTKYMIRLSIDITTTKERHTRNYTMGTAKRKVSNITDGKNNERNVTCTSQFKDTNEFVHFQNAPVRNSISDPQPSTSQTAEVIILSPDPQLYTDLPSKSSPSLDKNNCRKVPSKMKGEKVKNTKVKRKILTLKPKLKYQIYQNLLPAQQFIMKNTERYGGLHFQNIYELICDTFKNPKNVLEIVANYRTDILTVIDLLSNVKDYITERSLKSRINKITDDLKKKRI</sequence>
<evidence type="ECO:0000313" key="3">
    <source>
        <dbReference type="Proteomes" id="UP000617340"/>
    </source>
</evidence>
<dbReference type="AlphaFoldDB" id="A0A834KAG8"/>
<keyword evidence="3" id="KW-1185">Reference proteome</keyword>
<gene>
    <name evidence="2" type="ORF">HZH68_006243</name>
</gene>
<proteinExistence type="predicted"/>
<evidence type="ECO:0000313" key="2">
    <source>
        <dbReference type="EMBL" id="KAF7403449.1"/>
    </source>
</evidence>